<gene>
    <name evidence="2" type="ORF">HXO65_07650</name>
</gene>
<evidence type="ECO:0000313" key="2">
    <source>
        <dbReference type="EMBL" id="MBF1674060.1"/>
    </source>
</evidence>
<evidence type="ECO:0000313" key="3">
    <source>
        <dbReference type="Proteomes" id="UP000785653"/>
    </source>
</evidence>
<keyword evidence="1" id="KW-0472">Membrane</keyword>
<dbReference type="Proteomes" id="UP000785653">
    <property type="component" value="Unassembled WGS sequence"/>
</dbReference>
<keyword evidence="1" id="KW-1133">Transmembrane helix</keyword>
<proteinExistence type="predicted"/>
<dbReference type="AlphaFoldDB" id="A0A930Q4K5"/>
<keyword evidence="1" id="KW-0812">Transmembrane</keyword>
<name>A0A930Q4K5_9MICC</name>
<dbReference type="EMBL" id="JABZXS010000151">
    <property type="protein sequence ID" value="MBF1674060.1"/>
    <property type="molecule type" value="Genomic_DNA"/>
</dbReference>
<evidence type="ECO:0000256" key="1">
    <source>
        <dbReference type="SAM" id="Phobius"/>
    </source>
</evidence>
<comment type="caution">
    <text evidence="2">The sequence shown here is derived from an EMBL/GenBank/DDBJ whole genome shotgun (WGS) entry which is preliminary data.</text>
</comment>
<sequence>PTGGTIVLSMVAAFVLVWAVTAVRSRARAQLKS</sequence>
<organism evidence="2 3">
    <name type="scientific">Rothia mucilaginosa</name>
    <dbReference type="NCBI Taxonomy" id="43675"/>
    <lineage>
        <taxon>Bacteria</taxon>
        <taxon>Bacillati</taxon>
        <taxon>Actinomycetota</taxon>
        <taxon>Actinomycetes</taxon>
        <taxon>Micrococcales</taxon>
        <taxon>Micrococcaceae</taxon>
        <taxon>Rothia</taxon>
    </lineage>
</organism>
<protein>
    <submittedName>
        <fullName evidence="2">Anchored repeat-type ABC transporter permease subunit</fullName>
    </submittedName>
</protein>
<accession>A0A930Q4K5</accession>
<feature type="transmembrane region" description="Helical" evidence="1">
    <location>
        <begin position="6"/>
        <end position="23"/>
    </location>
</feature>
<reference evidence="2" key="1">
    <citation type="submission" date="2020-04" db="EMBL/GenBank/DDBJ databases">
        <title>Deep metagenomics examines the oral microbiome during advanced dental caries in children, revealing novel taxa and co-occurrences with host molecules.</title>
        <authorList>
            <person name="Baker J.L."/>
            <person name="Morton J.T."/>
            <person name="Dinis M."/>
            <person name="Alvarez R."/>
            <person name="Tran N.C."/>
            <person name="Knight R."/>
            <person name="Edlund A."/>
        </authorList>
    </citation>
    <scope>NUCLEOTIDE SEQUENCE</scope>
    <source>
        <strain evidence="2">JCVI_47_bin.3</strain>
    </source>
</reference>
<feature type="non-terminal residue" evidence="2">
    <location>
        <position position="1"/>
    </location>
</feature>